<sequence length="127" mass="14303">MSQEELDRIDGLLHSLGHQHDPSSTAATVDGVPDPNEEEDAPRSCHSEPKPDDETVMQGYDHRNAQSSLQVRMQDVPVHQGRRRRRQSQDGWLGALGHGNRLRTAAKTQQARILLSVPPLVIYMEHR</sequence>
<feature type="compositionally biased region" description="Basic and acidic residues" evidence="1">
    <location>
        <begin position="41"/>
        <end position="53"/>
    </location>
</feature>
<evidence type="ECO:0000313" key="3">
    <source>
        <dbReference type="Proteomes" id="UP001362999"/>
    </source>
</evidence>
<organism evidence="2 3">
    <name type="scientific">Favolaschia claudopus</name>
    <dbReference type="NCBI Taxonomy" id="2862362"/>
    <lineage>
        <taxon>Eukaryota</taxon>
        <taxon>Fungi</taxon>
        <taxon>Dikarya</taxon>
        <taxon>Basidiomycota</taxon>
        <taxon>Agaricomycotina</taxon>
        <taxon>Agaricomycetes</taxon>
        <taxon>Agaricomycetidae</taxon>
        <taxon>Agaricales</taxon>
        <taxon>Marasmiineae</taxon>
        <taxon>Mycenaceae</taxon>
        <taxon>Favolaschia</taxon>
    </lineage>
</organism>
<name>A0AAW0BR12_9AGAR</name>
<keyword evidence="3" id="KW-1185">Reference proteome</keyword>
<protein>
    <submittedName>
        <fullName evidence="2">Uncharacterized protein</fullName>
    </submittedName>
</protein>
<dbReference type="EMBL" id="JAWWNJ010000027">
    <property type="protein sequence ID" value="KAK7029273.1"/>
    <property type="molecule type" value="Genomic_DNA"/>
</dbReference>
<reference evidence="2 3" key="1">
    <citation type="journal article" date="2024" name="J Genomics">
        <title>Draft genome sequencing and assembly of Favolaschia claudopus CIRM-BRFM 2984 isolated from oak limbs.</title>
        <authorList>
            <person name="Navarro D."/>
            <person name="Drula E."/>
            <person name="Chaduli D."/>
            <person name="Cazenave R."/>
            <person name="Ahrendt S."/>
            <person name="Wang J."/>
            <person name="Lipzen A."/>
            <person name="Daum C."/>
            <person name="Barry K."/>
            <person name="Grigoriev I.V."/>
            <person name="Favel A."/>
            <person name="Rosso M.N."/>
            <person name="Martin F."/>
        </authorList>
    </citation>
    <scope>NUCLEOTIDE SEQUENCE [LARGE SCALE GENOMIC DNA]</scope>
    <source>
        <strain evidence="2 3">CIRM-BRFM 2984</strain>
    </source>
</reference>
<dbReference type="Proteomes" id="UP001362999">
    <property type="component" value="Unassembled WGS sequence"/>
</dbReference>
<comment type="caution">
    <text evidence="2">The sequence shown here is derived from an EMBL/GenBank/DDBJ whole genome shotgun (WGS) entry which is preliminary data.</text>
</comment>
<feature type="region of interest" description="Disordered" evidence="1">
    <location>
        <begin position="1"/>
        <end position="57"/>
    </location>
</feature>
<proteinExistence type="predicted"/>
<gene>
    <name evidence="2" type="ORF">R3P38DRAFT_2775837</name>
</gene>
<dbReference type="AlphaFoldDB" id="A0AAW0BR12"/>
<feature type="region of interest" description="Disordered" evidence="1">
    <location>
        <begin position="76"/>
        <end position="96"/>
    </location>
</feature>
<accession>A0AAW0BR12</accession>
<feature type="compositionally biased region" description="Basic and acidic residues" evidence="1">
    <location>
        <begin position="1"/>
        <end position="11"/>
    </location>
</feature>
<evidence type="ECO:0000256" key="1">
    <source>
        <dbReference type="SAM" id="MobiDB-lite"/>
    </source>
</evidence>
<evidence type="ECO:0000313" key="2">
    <source>
        <dbReference type="EMBL" id="KAK7029273.1"/>
    </source>
</evidence>